<dbReference type="PANTHER" id="PTHR43180">
    <property type="entry name" value="3-OXOACYL-(ACYL-CARRIER-PROTEIN) REDUCTASE (AFU_ORTHOLOGUE AFUA_6G11210)"/>
    <property type="match status" value="1"/>
</dbReference>
<dbReference type="Gene3D" id="3.40.50.720">
    <property type="entry name" value="NAD(P)-binding Rossmann-like Domain"/>
    <property type="match status" value="1"/>
</dbReference>
<dbReference type="Pfam" id="PF00106">
    <property type="entry name" value="adh_short"/>
    <property type="match status" value="1"/>
</dbReference>
<evidence type="ECO:0000256" key="1">
    <source>
        <dbReference type="ARBA" id="ARBA00006484"/>
    </source>
</evidence>
<organism evidence="6 7">
    <name type="scientific">Oceanobacillus zhaokaii</name>
    <dbReference type="NCBI Taxonomy" id="2052660"/>
    <lineage>
        <taxon>Bacteria</taxon>
        <taxon>Bacillati</taxon>
        <taxon>Bacillota</taxon>
        <taxon>Bacilli</taxon>
        <taxon>Bacillales</taxon>
        <taxon>Bacillaceae</taxon>
        <taxon>Oceanobacillus</taxon>
    </lineage>
</organism>
<evidence type="ECO:0000313" key="6">
    <source>
        <dbReference type="EMBL" id="AXI08471.1"/>
    </source>
</evidence>
<dbReference type="InterPro" id="IPR036291">
    <property type="entry name" value="NAD(P)-bd_dom_sf"/>
</dbReference>
<dbReference type="RefSeq" id="WP_114915766.1">
    <property type="nucleotide sequence ID" value="NZ_CP024848.1"/>
</dbReference>
<dbReference type="SUPFAM" id="SSF51735">
    <property type="entry name" value="NAD(P)-binding Rossmann-fold domains"/>
    <property type="match status" value="1"/>
</dbReference>
<evidence type="ECO:0000256" key="2">
    <source>
        <dbReference type="ARBA" id="ARBA00023002"/>
    </source>
</evidence>
<evidence type="ECO:0000256" key="4">
    <source>
        <dbReference type="ARBA" id="ARBA00023098"/>
    </source>
</evidence>
<evidence type="ECO:0000256" key="3">
    <source>
        <dbReference type="ARBA" id="ARBA00023027"/>
    </source>
</evidence>
<dbReference type="PANTHER" id="PTHR43180:SF28">
    <property type="entry name" value="NAD(P)-BINDING ROSSMANN-FOLD SUPERFAMILY PROTEIN"/>
    <property type="match status" value="1"/>
</dbReference>
<keyword evidence="4" id="KW-0443">Lipid metabolism</keyword>
<gene>
    <name evidence="6" type="ORF">CUC15_05865</name>
</gene>
<evidence type="ECO:0000313" key="7">
    <source>
        <dbReference type="Proteomes" id="UP000253908"/>
    </source>
</evidence>
<name>A0A345PEP1_9BACI</name>
<dbReference type="Pfam" id="PF13561">
    <property type="entry name" value="adh_short_C2"/>
    <property type="match status" value="1"/>
</dbReference>
<protein>
    <submittedName>
        <fullName evidence="6">3-alpha-hydroxysteroid dehydrogenase</fullName>
    </submittedName>
</protein>
<keyword evidence="2" id="KW-0560">Oxidoreductase</keyword>
<sequence>MIDVLKYEGEKVVVTGVASGMGEETARLLSKLGAEVYGLDINKPEIEIDHFIPVNLNDKSSIDDAVEKLPEKISSIFNCAGVAGSTYANKSFSRLDVITINFIGPRHLIESLVPKMKKEGAIAILSSINGLGWTANKERLLPLLNTSSFDEAQEWYKENEKTFMEPYDETPIPEYTVSKELVTSWVKKRAYELSEQNIRLNSVSPSAVNTTMMDSFNELTGMDVMATSRSKIDRESEREDNAKVLIFLNSDLASYVSGQDIVVDYGFSGHGIHGLI</sequence>
<dbReference type="Proteomes" id="UP000253908">
    <property type="component" value="Chromosome"/>
</dbReference>
<keyword evidence="5" id="KW-0753">Steroid metabolism</keyword>
<dbReference type="GO" id="GO:0016491">
    <property type="term" value="F:oxidoreductase activity"/>
    <property type="evidence" value="ECO:0007669"/>
    <property type="project" value="UniProtKB-KW"/>
</dbReference>
<evidence type="ECO:0000256" key="5">
    <source>
        <dbReference type="ARBA" id="ARBA00023221"/>
    </source>
</evidence>
<dbReference type="PRINTS" id="PR00081">
    <property type="entry name" value="GDHRDH"/>
</dbReference>
<reference evidence="7" key="1">
    <citation type="submission" date="2017-11" db="EMBL/GenBank/DDBJ databases">
        <authorList>
            <person name="Zhu W."/>
        </authorList>
    </citation>
    <scope>NUCLEOTIDE SEQUENCE [LARGE SCALE GENOMIC DNA]</scope>
    <source>
        <strain evidence="7">160</strain>
    </source>
</reference>
<accession>A0A345PEP1</accession>
<dbReference type="OrthoDB" id="9805904at2"/>
<dbReference type="KEGG" id="ocn:CUC15_05865"/>
<dbReference type="GO" id="GO:0008202">
    <property type="term" value="P:steroid metabolic process"/>
    <property type="evidence" value="ECO:0007669"/>
    <property type="project" value="UniProtKB-KW"/>
</dbReference>
<dbReference type="InterPro" id="IPR002347">
    <property type="entry name" value="SDR_fam"/>
</dbReference>
<proteinExistence type="inferred from homology"/>
<comment type="similarity">
    <text evidence="1">Belongs to the short-chain dehydrogenases/reductases (SDR) family.</text>
</comment>
<dbReference type="AlphaFoldDB" id="A0A345PEP1"/>
<dbReference type="EMBL" id="CP024848">
    <property type="protein sequence ID" value="AXI08471.1"/>
    <property type="molecule type" value="Genomic_DNA"/>
</dbReference>
<keyword evidence="7" id="KW-1185">Reference proteome</keyword>
<keyword evidence="3" id="KW-0520">NAD</keyword>